<comment type="caution">
    <text evidence="1">The sequence shown here is derived from an EMBL/GenBank/DDBJ whole genome shotgun (WGS) entry which is preliminary data.</text>
</comment>
<organism evidence="1 2">
    <name type="scientific">Pseudidiomarina maritima</name>
    <dbReference type="NCBI Taxonomy" id="519453"/>
    <lineage>
        <taxon>Bacteria</taxon>
        <taxon>Pseudomonadati</taxon>
        <taxon>Pseudomonadota</taxon>
        <taxon>Gammaproteobacteria</taxon>
        <taxon>Alteromonadales</taxon>
        <taxon>Idiomarinaceae</taxon>
        <taxon>Pseudidiomarina</taxon>
    </lineage>
</organism>
<gene>
    <name evidence="1" type="ORF">DET45_10814</name>
</gene>
<sequence>MMLTNEHKEVCKLATCKDVTKAAASGNAQFQYFLKHGKLPTNKASIKKALR</sequence>
<evidence type="ECO:0000313" key="1">
    <source>
        <dbReference type="EMBL" id="PWW12182.1"/>
    </source>
</evidence>
<protein>
    <submittedName>
        <fullName evidence="1">Uncharacterized protein</fullName>
    </submittedName>
</protein>
<dbReference type="RefSeq" id="WP_181394925.1">
    <property type="nucleotide sequence ID" value="NZ_QGTT01000008.1"/>
</dbReference>
<accession>A0A317Q6C6</accession>
<dbReference type="Proteomes" id="UP000246964">
    <property type="component" value="Unassembled WGS sequence"/>
</dbReference>
<evidence type="ECO:0000313" key="2">
    <source>
        <dbReference type="Proteomes" id="UP000246964"/>
    </source>
</evidence>
<name>A0A317Q6C6_9GAMM</name>
<dbReference type="AlphaFoldDB" id="A0A317Q6C6"/>
<dbReference type="EMBL" id="QGTT01000008">
    <property type="protein sequence ID" value="PWW12182.1"/>
    <property type="molecule type" value="Genomic_DNA"/>
</dbReference>
<proteinExistence type="predicted"/>
<reference evidence="1 2" key="1">
    <citation type="submission" date="2018-05" db="EMBL/GenBank/DDBJ databases">
        <title>Freshwater and sediment microbial communities from various areas in North America, analyzing microbe dynamics in response to fracking.</title>
        <authorList>
            <person name="Lamendella R."/>
        </authorList>
    </citation>
    <scope>NUCLEOTIDE SEQUENCE [LARGE SCALE GENOMIC DNA]</scope>
    <source>
        <strain evidence="1 2">125B1</strain>
    </source>
</reference>
<keyword evidence="2" id="KW-1185">Reference proteome</keyword>